<keyword evidence="3" id="KW-1185">Reference proteome</keyword>
<dbReference type="PANTHER" id="PTHR37319">
    <property type="entry name" value="TRANSPOSASE"/>
    <property type="match status" value="1"/>
</dbReference>
<reference evidence="2 3" key="1">
    <citation type="submission" date="2006-02" db="EMBL/GenBank/DDBJ databases">
        <authorList>
            <person name="Waterbury J."/>
            <person name="Ferriera S."/>
            <person name="Johnson J."/>
            <person name="Kravitz S."/>
            <person name="Halpern A."/>
            <person name="Remington K."/>
            <person name="Beeson K."/>
            <person name="Tran B."/>
            <person name="Rogers Y.-H."/>
            <person name="Friedman R."/>
            <person name="Venter J.C."/>
        </authorList>
    </citation>
    <scope>NUCLEOTIDE SEQUENCE [LARGE SCALE GENOMIC DNA]</scope>
    <source>
        <strain evidence="2 3">Nb-231</strain>
    </source>
</reference>
<accession>A4BP44</accession>
<evidence type="ECO:0000313" key="2">
    <source>
        <dbReference type="EMBL" id="EAR22345.1"/>
    </source>
</evidence>
<dbReference type="PANTHER" id="PTHR37319:SF1">
    <property type="entry name" value="TRANSPOSASE TN5 DIMERISATION DOMAIN-CONTAINING PROTEIN"/>
    <property type="match status" value="1"/>
</dbReference>
<evidence type="ECO:0000313" key="3">
    <source>
        <dbReference type="Proteomes" id="UP000003374"/>
    </source>
</evidence>
<organism evidence="2 3">
    <name type="scientific">Nitrococcus mobilis Nb-231</name>
    <dbReference type="NCBI Taxonomy" id="314278"/>
    <lineage>
        <taxon>Bacteria</taxon>
        <taxon>Pseudomonadati</taxon>
        <taxon>Pseudomonadota</taxon>
        <taxon>Gammaproteobacteria</taxon>
        <taxon>Chromatiales</taxon>
        <taxon>Ectothiorhodospiraceae</taxon>
        <taxon>Nitrococcus</taxon>
    </lineage>
</organism>
<gene>
    <name evidence="2" type="ORF">NB231_11434</name>
</gene>
<dbReference type="Proteomes" id="UP000003374">
    <property type="component" value="Unassembled WGS sequence"/>
</dbReference>
<protein>
    <submittedName>
        <fullName evidence="2">Transposase, is4 family protein</fullName>
    </submittedName>
</protein>
<dbReference type="InterPro" id="IPR012337">
    <property type="entry name" value="RNaseH-like_sf"/>
</dbReference>
<name>A4BP44_9GAMM</name>
<dbReference type="SUPFAM" id="SSF53098">
    <property type="entry name" value="Ribonuclease H-like"/>
    <property type="match status" value="1"/>
</dbReference>
<dbReference type="InterPro" id="IPR014737">
    <property type="entry name" value="Transposase_Tn5-like_C"/>
</dbReference>
<dbReference type="Pfam" id="PF02281">
    <property type="entry name" value="Dimer_Tnp_Tn5"/>
    <property type="match status" value="1"/>
</dbReference>
<feature type="domain" description="Transposase Tn5 dimerisation" evidence="1">
    <location>
        <begin position="28"/>
        <end position="121"/>
    </location>
</feature>
<proteinExistence type="predicted"/>
<sequence length="129" mass="14872">MLKEGCRVEQLQLADTERLQTALALYMVIAWRINRLMRLGRTLPDLPADLVFEPDEWRAAFILNKKPIPRQVPPFNTVLRLIAQRGGFLARKHDGEPGAKTIWLGLQEIAVFVEGARYARYARYARQLN</sequence>
<evidence type="ECO:0000259" key="1">
    <source>
        <dbReference type="Pfam" id="PF02281"/>
    </source>
</evidence>
<comment type="caution">
    <text evidence="2">The sequence shown here is derived from an EMBL/GenBank/DDBJ whole genome shotgun (WGS) entry which is preliminary data.</text>
</comment>
<dbReference type="eggNOG" id="COG3385">
    <property type="taxonomic scope" value="Bacteria"/>
</dbReference>
<dbReference type="AlphaFoldDB" id="A4BP44"/>
<dbReference type="HOGENOM" id="CLU_045115_4_1_6"/>
<dbReference type="Gene3D" id="1.10.740.10">
    <property type="entry name" value="Transferase Inhibitor Protein From Tn5, Chain"/>
    <property type="match status" value="1"/>
</dbReference>
<dbReference type="InterPro" id="IPR003201">
    <property type="entry name" value="Transposase_Tn5"/>
</dbReference>
<dbReference type="EMBL" id="AAOF01000003">
    <property type="protein sequence ID" value="EAR22345.1"/>
    <property type="molecule type" value="Genomic_DNA"/>
</dbReference>
<dbReference type="STRING" id="314278.NB231_11434"/>
<dbReference type="InterPro" id="IPR047768">
    <property type="entry name" value="Tn5p-like"/>
</dbReference>